<accession>A0ACD3A4L4</accession>
<gene>
    <name evidence="1" type="ORF">BDN72DRAFT_850622</name>
</gene>
<evidence type="ECO:0000313" key="2">
    <source>
        <dbReference type="Proteomes" id="UP000308600"/>
    </source>
</evidence>
<proteinExistence type="predicted"/>
<reference evidence="1 2" key="1">
    <citation type="journal article" date="2019" name="Nat. Ecol. Evol.">
        <title>Megaphylogeny resolves global patterns of mushroom evolution.</title>
        <authorList>
            <person name="Varga T."/>
            <person name="Krizsan K."/>
            <person name="Foldi C."/>
            <person name="Dima B."/>
            <person name="Sanchez-Garcia M."/>
            <person name="Sanchez-Ramirez S."/>
            <person name="Szollosi G.J."/>
            <person name="Szarkandi J.G."/>
            <person name="Papp V."/>
            <person name="Albert L."/>
            <person name="Andreopoulos W."/>
            <person name="Angelini C."/>
            <person name="Antonin V."/>
            <person name="Barry K.W."/>
            <person name="Bougher N.L."/>
            <person name="Buchanan P."/>
            <person name="Buyck B."/>
            <person name="Bense V."/>
            <person name="Catcheside P."/>
            <person name="Chovatia M."/>
            <person name="Cooper J."/>
            <person name="Damon W."/>
            <person name="Desjardin D."/>
            <person name="Finy P."/>
            <person name="Geml J."/>
            <person name="Haridas S."/>
            <person name="Hughes K."/>
            <person name="Justo A."/>
            <person name="Karasinski D."/>
            <person name="Kautmanova I."/>
            <person name="Kiss B."/>
            <person name="Kocsube S."/>
            <person name="Kotiranta H."/>
            <person name="LaButti K.M."/>
            <person name="Lechner B.E."/>
            <person name="Liimatainen K."/>
            <person name="Lipzen A."/>
            <person name="Lukacs Z."/>
            <person name="Mihaltcheva S."/>
            <person name="Morgado L.N."/>
            <person name="Niskanen T."/>
            <person name="Noordeloos M.E."/>
            <person name="Ohm R.A."/>
            <person name="Ortiz-Santana B."/>
            <person name="Ovrebo C."/>
            <person name="Racz N."/>
            <person name="Riley R."/>
            <person name="Savchenko A."/>
            <person name="Shiryaev A."/>
            <person name="Soop K."/>
            <person name="Spirin V."/>
            <person name="Szebenyi C."/>
            <person name="Tomsovsky M."/>
            <person name="Tulloss R.E."/>
            <person name="Uehling J."/>
            <person name="Grigoriev I.V."/>
            <person name="Vagvolgyi C."/>
            <person name="Papp T."/>
            <person name="Martin F.M."/>
            <person name="Miettinen O."/>
            <person name="Hibbett D.S."/>
            <person name="Nagy L.G."/>
        </authorList>
    </citation>
    <scope>NUCLEOTIDE SEQUENCE [LARGE SCALE GENOMIC DNA]</scope>
    <source>
        <strain evidence="1 2">NL-1719</strain>
    </source>
</reference>
<dbReference type="Proteomes" id="UP000308600">
    <property type="component" value="Unassembled WGS sequence"/>
</dbReference>
<organism evidence="1 2">
    <name type="scientific">Pluteus cervinus</name>
    <dbReference type="NCBI Taxonomy" id="181527"/>
    <lineage>
        <taxon>Eukaryota</taxon>
        <taxon>Fungi</taxon>
        <taxon>Dikarya</taxon>
        <taxon>Basidiomycota</taxon>
        <taxon>Agaricomycotina</taxon>
        <taxon>Agaricomycetes</taxon>
        <taxon>Agaricomycetidae</taxon>
        <taxon>Agaricales</taxon>
        <taxon>Pluteineae</taxon>
        <taxon>Pluteaceae</taxon>
        <taxon>Pluteus</taxon>
    </lineage>
</organism>
<protein>
    <submittedName>
        <fullName evidence="1">Uncharacterized protein</fullName>
    </submittedName>
</protein>
<keyword evidence="2" id="KW-1185">Reference proteome</keyword>
<evidence type="ECO:0000313" key="1">
    <source>
        <dbReference type="EMBL" id="TFK60314.1"/>
    </source>
</evidence>
<sequence length="171" mass="19058">MLNIPTIYVHSNQSSLFPQLEKALLTLAEFVKLASLHAIDDPLLGNAWFSFIGLHTDVIDEQSHIEWFRSHTSKGATSPLLALHTISDFYLSPIPNLGPEGLRALFKFLSLFKGLKKLMLILESTKALKKLDTDFWKAVRRDCPGLETLVLQTPPTASEVTVESLINGTPF</sequence>
<dbReference type="EMBL" id="ML208794">
    <property type="protein sequence ID" value="TFK60314.1"/>
    <property type="molecule type" value="Genomic_DNA"/>
</dbReference>
<name>A0ACD3A4L4_9AGAR</name>